<dbReference type="InterPro" id="IPR029019">
    <property type="entry name" value="HEX_eukaryotic_N"/>
</dbReference>
<dbReference type="Proteomes" id="UP000281677">
    <property type="component" value="Unassembled WGS sequence"/>
</dbReference>
<evidence type="ECO:0000259" key="18">
    <source>
        <dbReference type="PROSITE" id="PS51762"/>
    </source>
</evidence>
<dbReference type="AlphaFoldDB" id="A0A3M7ICV1"/>
<dbReference type="GO" id="GO:0016231">
    <property type="term" value="F:beta-N-acetylglucosaminidase activity"/>
    <property type="evidence" value="ECO:0007669"/>
    <property type="project" value="TreeGrafter"/>
</dbReference>
<evidence type="ECO:0000256" key="10">
    <source>
        <dbReference type="ARBA" id="ARBA00023180"/>
    </source>
</evidence>
<dbReference type="CDD" id="cd02183">
    <property type="entry name" value="GH16_fungal_CRH1_transglycosylase"/>
    <property type="match status" value="1"/>
</dbReference>
<dbReference type="GO" id="GO:0016020">
    <property type="term" value="C:membrane"/>
    <property type="evidence" value="ECO:0007669"/>
    <property type="project" value="UniProtKB-SubCell"/>
</dbReference>
<proteinExistence type="inferred from homology"/>
<comment type="catalytic activity">
    <reaction evidence="1">
        <text>Random endo-hydrolysis of N-acetyl-beta-D-glucosaminide (1-&gt;4)-beta-linkages in chitin and chitodextrins.</text>
        <dbReference type="EC" id="3.2.1.14"/>
    </reaction>
</comment>
<comment type="function">
    <text evidence="14">Dual chitinase/transglycosylase that plays a role in cell wall architecture. Chitinase and transglycosylase activities are coupled. Required for the polysaccharide cross-linking at the septa and the cell wall. More specifically, transfers chitin to 1,6-beta-glucan in the cell wall.</text>
</comment>
<comment type="similarity">
    <text evidence="4">Belongs to the glycosyl hydrolase 20 family.</text>
</comment>
<feature type="region of interest" description="Disordered" evidence="16">
    <location>
        <begin position="356"/>
        <end position="382"/>
    </location>
</feature>
<dbReference type="FunFam" id="3.20.20.80:FF:000063">
    <property type="entry name" value="Beta-hexosaminidase"/>
    <property type="match status" value="1"/>
</dbReference>
<dbReference type="GO" id="GO:0016757">
    <property type="term" value="F:glycosyltransferase activity"/>
    <property type="evidence" value="ECO:0007669"/>
    <property type="project" value="UniProtKB-KW"/>
</dbReference>
<feature type="signal peptide" evidence="17">
    <location>
        <begin position="1"/>
        <end position="29"/>
    </location>
</feature>
<dbReference type="PANTHER" id="PTHR22600">
    <property type="entry name" value="BETA-HEXOSAMINIDASE"/>
    <property type="match status" value="1"/>
</dbReference>
<dbReference type="VEuPathDB" id="FungiDB:BTJ68_00811"/>
<evidence type="ECO:0000256" key="16">
    <source>
        <dbReference type="SAM" id="MobiDB-lite"/>
    </source>
</evidence>
<evidence type="ECO:0000256" key="3">
    <source>
        <dbReference type="ARBA" id="ARBA00004370"/>
    </source>
</evidence>
<keyword evidence="12" id="KW-0961">Cell wall biogenesis/degradation</keyword>
<evidence type="ECO:0000256" key="5">
    <source>
        <dbReference type="ARBA" id="ARBA00022676"/>
    </source>
</evidence>
<keyword evidence="11" id="KW-0326">Glycosidase</keyword>
<dbReference type="SUPFAM" id="SSF51445">
    <property type="entry name" value="(Trans)glycosidases"/>
    <property type="match status" value="1"/>
</dbReference>
<feature type="active site" description="Proton donor" evidence="15">
    <location>
        <position position="835"/>
    </location>
</feature>
<evidence type="ECO:0000256" key="1">
    <source>
        <dbReference type="ARBA" id="ARBA00000822"/>
    </source>
</evidence>
<keyword evidence="5" id="KW-0328">Glycosyltransferase</keyword>
<dbReference type="Pfam" id="PF14845">
    <property type="entry name" value="Glycohydro_20b2"/>
    <property type="match status" value="1"/>
</dbReference>
<comment type="subcellular location">
    <subcellularLocation>
        <location evidence="3">Membrane</location>
    </subcellularLocation>
</comment>
<dbReference type="OrthoDB" id="428480at2759"/>
<evidence type="ECO:0000256" key="12">
    <source>
        <dbReference type="ARBA" id="ARBA00023316"/>
    </source>
</evidence>
<evidence type="ECO:0000256" key="15">
    <source>
        <dbReference type="PIRSR" id="PIRSR625705-1"/>
    </source>
</evidence>
<dbReference type="SUPFAM" id="SSF55545">
    <property type="entry name" value="beta-N-acetylhexosaminidase-like domain"/>
    <property type="match status" value="1"/>
</dbReference>
<dbReference type="Pfam" id="PF00722">
    <property type="entry name" value="Glyco_hydro_16"/>
    <property type="match status" value="1"/>
</dbReference>
<feature type="compositionally biased region" description="Low complexity" evidence="16">
    <location>
        <begin position="369"/>
        <end position="382"/>
    </location>
</feature>
<keyword evidence="7 17" id="KW-0732">Signal</keyword>
<evidence type="ECO:0000256" key="11">
    <source>
        <dbReference type="ARBA" id="ARBA00023295"/>
    </source>
</evidence>
<dbReference type="Gene3D" id="3.20.20.80">
    <property type="entry name" value="Glycosidases"/>
    <property type="match status" value="1"/>
</dbReference>
<dbReference type="GO" id="GO:0030203">
    <property type="term" value="P:glycosaminoglycan metabolic process"/>
    <property type="evidence" value="ECO:0007669"/>
    <property type="project" value="TreeGrafter"/>
</dbReference>
<gene>
    <name evidence="19" type="ORF">D0859_12576</name>
</gene>
<keyword evidence="9" id="KW-0472">Membrane</keyword>
<dbReference type="InterPro" id="IPR025705">
    <property type="entry name" value="Beta_hexosaminidase_sua/sub"/>
</dbReference>
<dbReference type="PRINTS" id="PR00738">
    <property type="entry name" value="GLHYDRLASE20"/>
</dbReference>
<evidence type="ECO:0000256" key="9">
    <source>
        <dbReference type="ARBA" id="ARBA00023136"/>
    </source>
</evidence>
<dbReference type="VEuPathDB" id="FungiDB:BTJ68_03570"/>
<comment type="catalytic activity">
    <reaction evidence="2">
        <text>Hydrolysis of terminal non-reducing N-acetyl-D-hexosamine residues in N-acetyl-beta-D-hexosaminides.</text>
        <dbReference type="EC" id="3.2.1.52"/>
    </reaction>
</comment>
<evidence type="ECO:0000256" key="6">
    <source>
        <dbReference type="ARBA" id="ARBA00022679"/>
    </source>
</evidence>
<protein>
    <recommendedName>
        <fullName evidence="18">GH16 domain-containing protein</fullName>
    </recommendedName>
</protein>
<feature type="chain" id="PRO_5018247084" description="GH16 domain-containing protein" evidence="17">
    <location>
        <begin position="30"/>
        <end position="1062"/>
    </location>
</feature>
<evidence type="ECO:0000313" key="19">
    <source>
        <dbReference type="EMBL" id="RMZ23390.1"/>
    </source>
</evidence>
<organism evidence="19 20">
    <name type="scientific">Hortaea werneckii</name>
    <name type="common">Black yeast</name>
    <name type="synonym">Cladosporium werneckii</name>
    <dbReference type="NCBI Taxonomy" id="91943"/>
    <lineage>
        <taxon>Eukaryota</taxon>
        <taxon>Fungi</taxon>
        <taxon>Dikarya</taxon>
        <taxon>Ascomycota</taxon>
        <taxon>Pezizomycotina</taxon>
        <taxon>Dothideomycetes</taxon>
        <taxon>Dothideomycetidae</taxon>
        <taxon>Mycosphaerellales</taxon>
        <taxon>Teratosphaeriaceae</taxon>
        <taxon>Hortaea</taxon>
    </lineage>
</organism>
<evidence type="ECO:0000256" key="14">
    <source>
        <dbReference type="ARBA" id="ARBA00093308"/>
    </source>
</evidence>
<evidence type="ECO:0000256" key="17">
    <source>
        <dbReference type="SAM" id="SignalP"/>
    </source>
</evidence>
<dbReference type="GO" id="GO:0005975">
    <property type="term" value="P:carbohydrate metabolic process"/>
    <property type="evidence" value="ECO:0007669"/>
    <property type="project" value="InterPro"/>
</dbReference>
<comment type="similarity">
    <text evidence="13">Belongs to the glycosyl hydrolase 16 family. CRH1 subfamily.</text>
</comment>
<dbReference type="PROSITE" id="PS51762">
    <property type="entry name" value="GH16_2"/>
    <property type="match status" value="1"/>
</dbReference>
<accession>A0A3M7ICV1</accession>
<dbReference type="InterPro" id="IPR013320">
    <property type="entry name" value="ConA-like_dom_sf"/>
</dbReference>
<dbReference type="Gene3D" id="3.30.379.10">
    <property type="entry name" value="Chitobiase/beta-hexosaminidase domain 2-like"/>
    <property type="match status" value="1"/>
</dbReference>
<dbReference type="GO" id="GO:0071555">
    <property type="term" value="P:cell wall organization"/>
    <property type="evidence" value="ECO:0007669"/>
    <property type="project" value="UniProtKB-KW"/>
</dbReference>
<dbReference type="InterPro" id="IPR017853">
    <property type="entry name" value="GH"/>
</dbReference>
<evidence type="ECO:0000256" key="8">
    <source>
        <dbReference type="ARBA" id="ARBA00022801"/>
    </source>
</evidence>
<dbReference type="InterPro" id="IPR000757">
    <property type="entry name" value="Beta-glucanase-like"/>
</dbReference>
<comment type="caution">
    <text evidence="19">The sequence shown here is derived from an EMBL/GenBank/DDBJ whole genome shotgun (WGS) entry which is preliminary data.</text>
</comment>
<sequence>MLSLRDMLAMSSPMRLATIALLLARPGVSQTYTDCNPLQSSNCPPDAALGQSIGVDFANGRSDRFSPTGNPTYDSNGVSLSVAQQGDSPTLISDWYIMFGRVEITMKSAPGQGIVSSVVLQSNDLDEIDWEWVGTATQQVQSNYFGKGQTGSYNRAALHDAPDCQNTWHKYTIDWTSDEIVWQIDGTTVRALKAQDSLGPYPQTPMQVKFGIWAGGDPSNPQGTIDWAGGLTDYTAGPYSMLVDSISVTDYSTGSEYTWSDQSGAWTSIRSKGGDINGNIGADTIASGDAPAVTTAAAGSNVEPYSGTHASCSTCSSPGIGGWTSTFHSALSASSPAVSQVVSSSDLGYNTITPFNDPSSLATNPGEISTATSHSSSVGSSPSITNAASFMTQIQAAAVNADAVTTSSHGVVFLQTTDVGTLASGTAHNGGFPRTELLNVGDFVSTGSHPSSSASKHQSRFRRSAIVSTKMRASLVLSFWSASAAALWPIPSTFTSGDKALWIDRDVKINYRIAESVGELHLTQNVLTKADQEHESSYGNPSGNMSWSSQIVENAKERTIDTLFNKNFVPWKFHPRFSDFEPQLGDDSTYLKSITLQQNASDPTGIAKPTTGSVDESYTVDISTNGEVTITAGSSIGLSYGLTTFTQLFYKCSKGEGVYTTLAPVHIADSPMFPWRGLNIDTSRTFKPMQEMYAMIDSMAFNKMNRLHWHVTDAQAWPLEISSMPELADEGAYTSFQKYSAEDVKALQEYGALVGVEVVMEIDNPGHTSSIAFSHPDLIAAFNVQPDWNTYAAEPPSGTLKLNSTAVYDFLEKLFDDLLPRLKPLTSYFHLGGDEVNMNAYNLDNTVESNLSSVLQPLMQKYMDRNMDQIESAGFTPLVWEEMLLDWNLTLPENTIVQSWQSDEALAEIVSKGYRGLAGNYNYWYLDCGKGQWLNFYQGESSQQYWPYLDYCDPFKNWRLMYSYDPLNGIPENATHLVLGGETHIWSEQTDAVNLEYMVWPRACAAAEVLWSGAKDASGQNRSQTTAAPRLSEMRERLVARGVHADAIQMPFCVMNGTQCAL</sequence>
<dbReference type="Gene3D" id="2.60.120.200">
    <property type="match status" value="1"/>
</dbReference>
<evidence type="ECO:0000256" key="2">
    <source>
        <dbReference type="ARBA" id="ARBA00001231"/>
    </source>
</evidence>
<dbReference type="PANTHER" id="PTHR22600:SF58">
    <property type="entry name" value="BETA-HEXOSAMINIDASE"/>
    <property type="match status" value="1"/>
</dbReference>
<evidence type="ECO:0000313" key="20">
    <source>
        <dbReference type="Proteomes" id="UP000281677"/>
    </source>
</evidence>
<reference evidence="19 20" key="1">
    <citation type="journal article" date="2018" name="BMC Genomics">
        <title>Genomic evidence for intraspecific hybridization in a clonal and extremely halotolerant yeast.</title>
        <authorList>
            <person name="Gostincar C."/>
            <person name="Stajich J.E."/>
            <person name="Zupancic J."/>
            <person name="Zalar P."/>
            <person name="Gunde-Cimerman N."/>
        </authorList>
    </citation>
    <scope>NUCLEOTIDE SEQUENCE [LARGE SCALE GENOMIC DNA]</scope>
    <source>
        <strain evidence="19 20">EXF-120</strain>
    </source>
</reference>
<dbReference type="CDD" id="cd06562">
    <property type="entry name" value="GH20_HexA_HexB-like"/>
    <property type="match status" value="1"/>
</dbReference>
<dbReference type="InterPro" id="IPR015883">
    <property type="entry name" value="Glyco_hydro_20_cat"/>
</dbReference>
<name>A0A3M7ICV1_HORWE</name>
<dbReference type="FunFam" id="2.60.120.200:FF:000152">
    <property type="entry name" value="Cell wall glucanase"/>
    <property type="match status" value="1"/>
</dbReference>
<keyword evidence="8" id="KW-0378">Hydrolase</keyword>
<feature type="compositionally biased region" description="Polar residues" evidence="16">
    <location>
        <begin position="356"/>
        <end position="367"/>
    </location>
</feature>
<dbReference type="GO" id="GO:0008843">
    <property type="term" value="F:endochitinase activity"/>
    <property type="evidence" value="ECO:0007669"/>
    <property type="project" value="UniProtKB-EC"/>
</dbReference>
<dbReference type="InterPro" id="IPR029018">
    <property type="entry name" value="Hex-like_dom2"/>
</dbReference>
<keyword evidence="6" id="KW-0808">Transferase</keyword>
<evidence type="ECO:0000256" key="7">
    <source>
        <dbReference type="ARBA" id="ARBA00022729"/>
    </source>
</evidence>
<feature type="domain" description="GH16" evidence="18">
    <location>
        <begin position="37"/>
        <end position="236"/>
    </location>
</feature>
<dbReference type="EMBL" id="QWIT01000489">
    <property type="protein sequence ID" value="RMZ23390.1"/>
    <property type="molecule type" value="Genomic_DNA"/>
</dbReference>
<evidence type="ECO:0000256" key="4">
    <source>
        <dbReference type="ARBA" id="ARBA00006285"/>
    </source>
</evidence>
<evidence type="ECO:0000256" key="13">
    <source>
        <dbReference type="ARBA" id="ARBA00038074"/>
    </source>
</evidence>
<dbReference type="Pfam" id="PF00728">
    <property type="entry name" value="Glyco_hydro_20"/>
    <property type="match status" value="1"/>
</dbReference>
<dbReference type="SUPFAM" id="SSF49899">
    <property type="entry name" value="Concanavalin A-like lectins/glucanases"/>
    <property type="match status" value="1"/>
</dbReference>
<keyword evidence="10" id="KW-0325">Glycoprotein</keyword>